<dbReference type="EMBL" id="JWZX01000446">
    <property type="protein sequence ID" value="KOO52953.1"/>
    <property type="molecule type" value="Genomic_DNA"/>
</dbReference>
<evidence type="ECO:0000256" key="1">
    <source>
        <dbReference type="SAM" id="MobiDB-lite"/>
    </source>
</evidence>
<feature type="region of interest" description="Disordered" evidence="1">
    <location>
        <begin position="156"/>
        <end position="179"/>
    </location>
</feature>
<feature type="compositionally biased region" description="Polar residues" evidence="1">
    <location>
        <begin position="159"/>
        <end position="179"/>
    </location>
</feature>
<reference evidence="3" key="1">
    <citation type="journal article" date="2015" name="PLoS Genet.">
        <title>Genome Sequence and Transcriptome Analyses of Chrysochromulina tobin: Metabolic Tools for Enhanced Algal Fitness in the Prominent Order Prymnesiales (Haptophyceae).</title>
        <authorList>
            <person name="Hovde B.T."/>
            <person name="Deodato C.R."/>
            <person name="Hunsperger H.M."/>
            <person name="Ryken S.A."/>
            <person name="Yost W."/>
            <person name="Jha R.K."/>
            <person name="Patterson J."/>
            <person name="Monnat R.J. Jr."/>
            <person name="Barlow S.B."/>
            <person name="Starkenburg S.R."/>
            <person name="Cattolico R.A."/>
        </authorList>
    </citation>
    <scope>NUCLEOTIDE SEQUENCE</scope>
    <source>
        <strain evidence="3">CCMP291</strain>
    </source>
</reference>
<accession>A0A0M0LQH3</accession>
<evidence type="ECO:0000313" key="2">
    <source>
        <dbReference type="EMBL" id="KOO52953.1"/>
    </source>
</evidence>
<sequence>MGFRLTTFEGGRTDPDGESLQSKVAQAAAKRMDPTWMKVINAAITTASLPSCFTKPEYLPKVIFIPGGAHALKQLREVDLKGPSPSRFCRELHALCLAVLDSGGAIGATGHGAHGLPPINEDSSAHSRRIVGELDSSAECTAHKLLDVLGIPAEAPSQAAGSSGQLKKGASTSAKTKGA</sequence>
<dbReference type="Proteomes" id="UP000037460">
    <property type="component" value="Unassembled WGS sequence"/>
</dbReference>
<gene>
    <name evidence="2" type="ORF">Ctob_015689</name>
</gene>
<comment type="caution">
    <text evidence="2">The sequence shown here is derived from an EMBL/GenBank/DDBJ whole genome shotgun (WGS) entry which is preliminary data.</text>
</comment>
<protein>
    <submittedName>
        <fullName evidence="2">Uncharacterized protein</fullName>
    </submittedName>
</protein>
<organism evidence="2 3">
    <name type="scientific">Chrysochromulina tobinii</name>
    <dbReference type="NCBI Taxonomy" id="1460289"/>
    <lineage>
        <taxon>Eukaryota</taxon>
        <taxon>Haptista</taxon>
        <taxon>Haptophyta</taxon>
        <taxon>Prymnesiophyceae</taxon>
        <taxon>Prymnesiales</taxon>
        <taxon>Chrysochromulinaceae</taxon>
        <taxon>Chrysochromulina</taxon>
    </lineage>
</organism>
<proteinExistence type="predicted"/>
<dbReference type="AlphaFoldDB" id="A0A0M0LQH3"/>
<name>A0A0M0LQH3_9EUKA</name>
<keyword evidence="3" id="KW-1185">Reference proteome</keyword>
<evidence type="ECO:0000313" key="3">
    <source>
        <dbReference type="Proteomes" id="UP000037460"/>
    </source>
</evidence>